<reference evidence="1 2" key="1">
    <citation type="submission" date="2021-03" db="EMBL/GenBank/DDBJ databases">
        <title>Isolation and description of Capnocytophaga bilenii sp. nov., a novel Capnocytophaga species, isolated from a gingivitis subject.</title>
        <authorList>
            <person name="Antezack A."/>
            <person name="Monnet-Corti V."/>
            <person name="La Scola B."/>
        </authorList>
    </citation>
    <scope>NUCLEOTIDE SEQUENCE [LARGE SCALE GENOMIC DNA]</scope>
    <source>
        <strain evidence="1 2">Marseille-Q4570</strain>
    </source>
</reference>
<protein>
    <submittedName>
        <fullName evidence="1">DUF177 domain-containing protein</fullName>
    </submittedName>
</protein>
<dbReference type="RefSeq" id="WP_208058718.1">
    <property type="nucleotide sequence ID" value="NZ_JAGDYP010000004.1"/>
</dbReference>
<name>A0ABS3PXY0_9FLAO</name>
<gene>
    <name evidence="1" type="ORF">J4N46_07070</name>
</gene>
<evidence type="ECO:0000313" key="1">
    <source>
        <dbReference type="EMBL" id="MBO1884183.1"/>
    </source>
</evidence>
<dbReference type="Proteomes" id="UP000681610">
    <property type="component" value="Unassembled WGS sequence"/>
</dbReference>
<evidence type="ECO:0000313" key="2">
    <source>
        <dbReference type="Proteomes" id="UP000681610"/>
    </source>
</evidence>
<dbReference type="Pfam" id="PF02620">
    <property type="entry name" value="YceD"/>
    <property type="match status" value="1"/>
</dbReference>
<organism evidence="1 2">
    <name type="scientific">Capnocytophaga bilenii</name>
    <dbReference type="NCBI Taxonomy" id="2819369"/>
    <lineage>
        <taxon>Bacteria</taxon>
        <taxon>Pseudomonadati</taxon>
        <taxon>Bacteroidota</taxon>
        <taxon>Flavobacteriia</taxon>
        <taxon>Flavobacteriales</taxon>
        <taxon>Flavobacteriaceae</taxon>
        <taxon>Capnocytophaga</taxon>
    </lineage>
</organism>
<dbReference type="EMBL" id="JAGDYP010000004">
    <property type="protein sequence ID" value="MBO1884183.1"/>
    <property type="molecule type" value="Genomic_DNA"/>
</dbReference>
<keyword evidence="2" id="KW-1185">Reference proteome</keyword>
<dbReference type="InterPro" id="IPR003772">
    <property type="entry name" value="YceD"/>
</dbReference>
<comment type="caution">
    <text evidence="1">The sequence shown here is derived from an EMBL/GenBank/DDBJ whole genome shotgun (WGS) entry which is preliminary data.</text>
</comment>
<sequence length="178" mass="20356">MKKLKEYDISFVGLKQGEHQFEYNINKDFLQLFSFDEVNDINQKVTILLSKKSTFMELHFKNEGTVNVNCDVSSEPFNLAVQGELLLVVKFGDAYNDDDGELLILPHGEHLLNVAQYIYELIVLSIPAKRVHPDVLNGTMQSEVLERLKALAPYAEAEEENNAIDPRWESLKNLITDK</sequence>
<proteinExistence type="predicted"/>
<accession>A0ABS3PXY0</accession>